<dbReference type="Proteomes" id="UP000813385">
    <property type="component" value="Unassembled WGS sequence"/>
</dbReference>
<accession>A0A8K0X9Y9</accession>
<comment type="subcellular location">
    <subcellularLocation>
        <location evidence="1">Membrane</location>
        <topology evidence="1">Multi-pass membrane protein</topology>
    </subcellularLocation>
</comment>
<keyword evidence="3" id="KW-0675">Receptor</keyword>
<keyword evidence="1" id="KW-1133">Transmembrane helix</keyword>
<organism evidence="3 4">
    <name type="scientific">Plectosphaerella cucumerina</name>
    <dbReference type="NCBI Taxonomy" id="40658"/>
    <lineage>
        <taxon>Eukaryota</taxon>
        <taxon>Fungi</taxon>
        <taxon>Dikarya</taxon>
        <taxon>Ascomycota</taxon>
        <taxon>Pezizomycotina</taxon>
        <taxon>Sordariomycetes</taxon>
        <taxon>Hypocreomycetidae</taxon>
        <taxon>Glomerellales</taxon>
        <taxon>Plectosphaerellaceae</taxon>
        <taxon>Plectosphaerella</taxon>
    </lineage>
</organism>
<proteinExistence type="inferred from homology"/>
<dbReference type="InterPro" id="IPR004345">
    <property type="entry name" value="TB2_DP1_HVA22"/>
</dbReference>
<gene>
    <name evidence="3" type="ORF">B0T11DRAFT_18018</name>
</gene>
<dbReference type="PANTHER" id="PTHR12300:SF177">
    <property type="entry name" value="PROTEIN YOP1"/>
    <property type="match status" value="1"/>
</dbReference>
<comment type="similarity">
    <text evidence="1">Belongs to the DP1 family.</text>
</comment>
<feature type="region of interest" description="Disordered" evidence="2">
    <location>
        <begin position="257"/>
        <end position="373"/>
    </location>
</feature>
<comment type="caution">
    <text evidence="3">The sequence shown here is derived from an EMBL/GenBank/DDBJ whole genome shotgun (WGS) entry which is preliminary data.</text>
</comment>
<feature type="compositionally biased region" description="Basic and acidic residues" evidence="2">
    <location>
        <begin position="361"/>
        <end position="373"/>
    </location>
</feature>
<feature type="transmembrane region" description="Helical" evidence="1">
    <location>
        <begin position="38"/>
        <end position="54"/>
    </location>
</feature>
<comment type="caution">
    <text evidence="1">Lacks conserved residue(s) required for the propagation of feature annotation.</text>
</comment>
<dbReference type="EMBL" id="JAGPXD010000001">
    <property type="protein sequence ID" value="KAH7376203.1"/>
    <property type="molecule type" value="Genomic_DNA"/>
</dbReference>
<keyword evidence="1" id="KW-0812">Transmembrane</keyword>
<dbReference type="OrthoDB" id="434647at2759"/>
<dbReference type="GO" id="GO:0016020">
    <property type="term" value="C:membrane"/>
    <property type="evidence" value="ECO:0007669"/>
    <property type="project" value="UniProtKB-SubCell"/>
</dbReference>
<feature type="transmembrane region" description="Helical" evidence="1">
    <location>
        <begin position="6"/>
        <end position="26"/>
    </location>
</feature>
<evidence type="ECO:0000313" key="3">
    <source>
        <dbReference type="EMBL" id="KAH7376203.1"/>
    </source>
</evidence>
<reference evidence="3" key="1">
    <citation type="journal article" date="2021" name="Nat. Commun.">
        <title>Genetic determinants of endophytism in the Arabidopsis root mycobiome.</title>
        <authorList>
            <person name="Mesny F."/>
            <person name="Miyauchi S."/>
            <person name="Thiergart T."/>
            <person name="Pickel B."/>
            <person name="Atanasova L."/>
            <person name="Karlsson M."/>
            <person name="Huettel B."/>
            <person name="Barry K.W."/>
            <person name="Haridas S."/>
            <person name="Chen C."/>
            <person name="Bauer D."/>
            <person name="Andreopoulos W."/>
            <person name="Pangilinan J."/>
            <person name="LaButti K."/>
            <person name="Riley R."/>
            <person name="Lipzen A."/>
            <person name="Clum A."/>
            <person name="Drula E."/>
            <person name="Henrissat B."/>
            <person name="Kohler A."/>
            <person name="Grigoriev I.V."/>
            <person name="Martin F.M."/>
            <person name="Hacquard S."/>
        </authorList>
    </citation>
    <scope>NUCLEOTIDE SEQUENCE</scope>
    <source>
        <strain evidence="3">MPI-CAGE-AT-0016</strain>
    </source>
</reference>
<dbReference type="Pfam" id="PF03134">
    <property type="entry name" value="TB2_DP1_HVA22"/>
    <property type="match status" value="1"/>
</dbReference>
<evidence type="ECO:0000313" key="4">
    <source>
        <dbReference type="Proteomes" id="UP000813385"/>
    </source>
</evidence>
<evidence type="ECO:0000256" key="2">
    <source>
        <dbReference type="SAM" id="MobiDB-lite"/>
    </source>
</evidence>
<name>A0A8K0X9Y9_9PEZI</name>
<keyword evidence="1" id="KW-0472">Membrane</keyword>
<dbReference type="AlphaFoldDB" id="A0A8K0X9Y9"/>
<evidence type="ECO:0000256" key="1">
    <source>
        <dbReference type="RuleBase" id="RU362006"/>
    </source>
</evidence>
<keyword evidence="4" id="KW-1185">Reference proteome</keyword>
<sequence length="373" mass="40048">MFDIFAHLLSSIASFLFPIFASYKALKTSDPAQLTPWLMYWVVFGCGLLVESWVDWITFLIPFYSYIRLLFILYLVLPQTQGARFLYETHVHPFLEQNETQIEKFIADAHERLKATGIQYLKQAIEAVKVMLGFPPSAPEPEHPPASAASQGYTQSLLARFSVPAARWTAGANSANGSGGGDFFSLLAGAVSAAAAAGSGTRDASASGTSGAGGFSALIPSNLTGTTEKMSFIAAQRERLNVVLGALDREAQALQREETLRSQNAESYPRAASWTLDGAGSSSSHLGEEPTQRPSSRRPSSTGFGFGDWNRNRSESEFEKIDAESGAEDETGARRRTAPGGGPAPPGGSWMPWGWGGATPTEHDRGASSGRDL</sequence>
<protein>
    <recommendedName>
        <fullName evidence="1">Protein YOP1</fullName>
    </recommendedName>
</protein>
<dbReference type="PANTHER" id="PTHR12300">
    <property type="entry name" value="HVA22-LIKE PROTEINS"/>
    <property type="match status" value="1"/>
</dbReference>
<feature type="compositionally biased region" description="Basic and acidic residues" evidence="2">
    <location>
        <begin position="310"/>
        <end position="323"/>
    </location>
</feature>